<evidence type="ECO:0000313" key="3">
    <source>
        <dbReference type="Proteomes" id="UP000626109"/>
    </source>
</evidence>
<dbReference type="InterPro" id="IPR036053">
    <property type="entry name" value="PABP-dom"/>
</dbReference>
<feature type="region of interest" description="Disordered" evidence="1">
    <location>
        <begin position="27"/>
        <end position="86"/>
    </location>
</feature>
<dbReference type="EMBL" id="CAJNNW010033829">
    <property type="protein sequence ID" value="CAE8720581.1"/>
    <property type="molecule type" value="Genomic_DNA"/>
</dbReference>
<dbReference type="Proteomes" id="UP000626109">
    <property type="component" value="Unassembled WGS sequence"/>
</dbReference>
<sequence>MLEMDNSNLLILLESDAQLKGKVDEVLRNDNNNNAGNNNNNNANDNANDNDNDIATTKNNNASDNDRSIEVMPGDAKSTPDQDARGQRRFDELQALQTIKDQQKLREWEKELPNRPVRPTNPWSWKPKPVKPPSVYALTQLERRIDEYERLHPNAAQRWRHGHLEDGDVATTGCEQFDMGRCPKGPFCELIITFNARGRQPMPPALWPSTLSPPPK</sequence>
<feature type="compositionally biased region" description="Low complexity" evidence="1">
    <location>
        <begin position="29"/>
        <end position="62"/>
    </location>
</feature>
<organism evidence="2 3">
    <name type="scientific">Polarella glacialis</name>
    <name type="common">Dinoflagellate</name>
    <dbReference type="NCBI Taxonomy" id="89957"/>
    <lineage>
        <taxon>Eukaryota</taxon>
        <taxon>Sar</taxon>
        <taxon>Alveolata</taxon>
        <taxon>Dinophyceae</taxon>
        <taxon>Suessiales</taxon>
        <taxon>Suessiaceae</taxon>
        <taxon>Polarella</taxon>
    </lineage>
</organism>
<gene>
    <name evidence="2" type="ORF">PGLA2088_LOCUS41408</name>
</gene>
<evidence type="ECO:0000256" key="1">
    <source>
        <dbReference type="SAM" id="MobiDB-lite"/>
    </source>
</evidence>
<name>A0A813L6D9_POLGL</name>
<dbReference type="SUPFAM" id="SSF63570">
    <property type="entry name" value="PABC (PABP) domain"/>
    <property type="match status" value="1"/>
</dbReference>
<protein>
    <submittedName>
        <fullName evidence="2">Uncharacterized protein</fullName>
    </submittedName>
</protein>
<proteinExistence type="predicted"/>
<accession>A0A813L6D9</accession>
<comment type="caution">
    <text evidence="2">The sequence shown here is derived from an EMBL/GenBank/DDBJ whole genome shotgun (WGS) entry which is preliminary data.</text>
</comment>
<reference evidence="2" key="1">
    <citation type="submission" date="2021-02" db="EMBL/GenBank/DDBJ databases">
        <authorList>
            <person name="Dougan E. K."/>
            <person name="Rhodes N."/>
            <person name="Thang M."/>
            <person name="Chan C."/>
        </authorList>
    </citation>
    <scope>NUCLEOTIDE SEQUENCE</scope>
</reference>
<evidence type="ECO:0000313" key="2">
    <source>
        <dbReference type="EMBL" id="CAE8720581.1"/>
    </source>
</evidence>
<dbReference type="AlphaFoldDB" id="A0A813L6D9"/>
<dbReference type="GO" id="GO:0003723">
    <property type="term" value="F:RNA binding"/>
    <property type="evidence" value="ECO:0007669"/>
    <property type="project" value="InterPro"/>
</dbReference>